<proteinExistence type="predicted"/>
<sequence>ENKPITLLELPTSIASNTILTLLKLITYNVIFAK</sequence>
<accession>A0A382YXJ3</accession>
<dbReference type="EMBL" id="UINC01179235">
    <property type="protein sequence ID" value="SVD87820.1"/>
    <property type="molecule type" value="Genomic_DNA"/>
</dbReference>
<organism evidence="1">
    <name type="scientific">marine metagenome</name>
    <dbReference type="NCBI Taxonomy" id="408172"/>
    <lineage>
        <taxon>unclassified sequences</taxon>
        <taxon>metagenomes</taxon>
        <taxon>ecological metagenomes</taxon>
    </lineage>
</organism>
<gene>
    <name evidence="1" type="ORF">METZ01_LOCUS440674</name>
</gene>
<feature type="non-terminal residue" evidence="1">
    <location>
        <position position="1"/>
    </location>
</feature>
<dbReference type="AlphaFoldDB" id="A0A382YXJ3"/>
<evidence type="ECO:0000313" key="1">
    <source>
        <dbReference type="EMBL" id="SVD87820.1"/>
    </source>
</evidence>
<reference evidence="1" key="1">
    <citation type="submission" date="2018-05" db="EMBL/GenBank/DDBJ databases">
        <authorList>
            <person name="Lanie J.A."/>
            <person name="Ng W.-L."/>
            <person name="Kazmierczak K.M."/>
            <person name="Andrzejewski T.M."/>
            <person name="Davidsen T.M."/>
            <person name="Wayne K.J."/>
            <person name="Tettelin H."/>
            <person name="Glass J.I."/>
            <person name="Rusch D."/>
            <person name="Podicherti R."/>
            <person name="Tsui H.-C.T."/>
            <person name="Winkler M.E."/>
        </authorList>
    </citation>
    <scope>NUCLEOTIDE SEQUENCE</scope>
</reference>
<protein>
    <submittedName>
        <fullName evidence="1">Uncharacterized protein</fullName>
    </submittedName>
</protein>
<name>A0A382YXJ3_9ZZZZ</name>